<gene>
    <name evidence="2" type="ORF">B0H17DRAFT_1132621</name>
</gene>
<accession>A0AAD7DJI6</accession>
<sequence length="134" mass="15000">MAITLLLLCSYVTHVKTSSWEDVANHISPSTHSVSIGCRMETGCLEYQPYARYPEHASYPNQYAEANFLLVTLNARDCILWTSKSEAMEMQSGVRFHSGGDTRAGGPTSFLVTQVDLDERNDYSRENCDSKPNI</sequence>
<organism evidence="2 3">
    <name type="scientific">Mycena rosella</name>
    <name type="common">Pink bonnet</name>
    <name type="synonym">Agaricus rosellus</name>
    <dbReference type="NCBI Taxonomy" id="1033263"/>
    <lineage>
        <taxon>Eukaryota</taxon>
        <taxon>Fungi</taxon>
        <taxon>Dikarya</taxon>
        <taxon>Basidiomycota</taxon>
        <taxon>Agaricomycotina</taxon>
        <taxon>Agaricomycetes</taxon>
        <taxon>Agaricomycetidae</taxon>
        <taxon>Agaricales</taxon>
        <taxon>Marasmiineae</taxon>
        <taxon>Mycenaceae</taxon>
        <taxon>Mycena</taxon>
    </lineage>
</organism>
<keyword evidence="1" id="KW-0732">Signal</keyword>
<evidence type="ECO:0000313" key="3">
    <source>
        <dbReference type="Proteomes" id="UP001221757"/>
    </source>
</evidence>
<dbReference type="AlphaFoldDB" id="A0AAD7DJI6"/>
<dbReference type="EMBL" id="JARKIE010000047">
    <property type="protein sequence ID" value="KAJ7693147.1"/>
    <property type="molecule type" value="Genomic_DNA"/>
</dbReference>
<comment type="caution">
    <text evidence="2">The sequence shown here is derived from an EMBL/GenBank/DDBJ whole genome shotgun (WGS) entry which is preliminary data.</text>
</comment>
<name>A0AAD7DJI6_MYCRO</name>
<evidence type="ECO:0000256" key="1">
    <source>
        <dbReference type="SAM" id="SignalP"/>
    </source>
</evidence>
<feature type="signal peptide" evidence="1">
    <location>
        <begin position="1"/>
        <end position="17"/>
    </location>
</feature>
<keyword evidence="3" id="KW-1185">Reference proteome</keyword>
<dbReference type="Proteomes" id="UP001221757">
    <property type="component" value="Unassembled WGS sequence"/>
</dbReference>
<proteinExistence type="predicted"/>
<evidence type="ECO:0000313" key="2">
    <source>
        <dbReference type="EMBL" id="KAJ7693147.1"/>
    </source>
</evidence>
<feature type="chain" id="PRO_5042183237" description="Secreted protein" evidence="1">
    <location>
        <begin position="18"/>
        <end position="134"/>
    </location>
</feature>
<reference evidence="2" key="1">
    <citation type="submission" date="2023-03" db="EMBL/GenBank/DDBJ databases">
        <title>Massive genome expansion in bonnet fungi (Mycena s.s.) driven by repeated elements and novel gene families across ecological guilds.</title>
        <authorList>
            <consortium name="Lawrence Berkeley National Laboratory"/>
            <person name="Harder C.B."/>
            <person name="Miyauchi S."/>
            <person name="Viragh M."/>
            <person name="Kuo A."/>
            <person name="Thoen E."/>
            <person name="Andreopoulos B."/>
            <person name="Lu D."/>
            <person name="Skrede I."/>
            <person name="Drula E."/>
            <person name="Henrissat B."/>
            <person name="Morin E."/>
            <person name="Kohler A."/>
            <person name="Barry K."/>
            <person name="LaButti K."/>
            <person name="Morin E."/>
            <person name="Salamov A."/>
            <person name="Lipzen A."/>
            <person name="Mereny Z."/>
            <person name="Hegedus B."/>
            <person name="Baldrian P."/>
            <person name="Stursova M."/>
            <person name="Weitz H."/>
            <person name="Taylor A."/>
            <person name="Grigoriev I.V."/>
            <person name="Nagy L.G."/>
            <person name="Martin F."/>
            <person name="Kauserud H."/>
        </authorList>
    </citation>
    <scope>NUCLEOTIDE SEQUENCE</scope>
    <source>
        <strain evidence="2">CBHHK067</strain>
    </source>
</reference>
<evidence type="ECO:0008006" key="4">
    <source>
        <dbReference type="Google" id="ProtNLM"/>
    </source>
</evidence>
<protein>
    <recommendedName>
        <fullName evidence="4">Secreted protein</fullName>
    </recommendedName>
</protein>